<dbReference type="HOGENOM" id="CLU_090389_8_1_10"/>
<dbReference type="PROSITE" id="PS51352">
    <property type="entry name" value="THIOREDOXIN_2"/>
    <property type="match status" value="1"/>
</dbReference>
<feature type="domain" description="Thioredoxin" evidence="2">
    <location>
        <begin position="1"/>
        <end position="136"/>
    </location>
</feature>
<dbReference type="Proteomes" id="UP000007435">
    <property type="component" value="Chromosome"/>
</dbReference>
<dbReference type="AlphaFoldDB" id="E4RUM3"/>
<evidence type="ECO:0000256" key="1">
    <source>
        <dbReference type="ARBA" id="ARBA00022729"/>
    </source>
</evidence>
<keyword evidence="4" id="KW-1185">Reference proteome</keyword>
<dbReference type="PANTHER" id="PTHR15337:SF11">
    <property type="entry name" value="THIOREDOXIN DOMAIN-CONTAINING PROTEIN"/>
    <property type="match status" value="1"/>
</dbReference>
<dbReference type="KEGG" id="lby:Lbys_3097"/>
<accession>E4RUM3</accession>
<dbReference type="Pfam" id="PF13899">
    <property type="entry name" value="Thioredoxin_7"/>
    <property type="match status" value="1"/>
</dbReference>
<dbReference type="EMBL" id="CP002305">
    <property type="protein sequence ID" value="ADQ18759.1"/>
    <property type="molecule type" value="Genomic_DNA"/>
</dbReference>
<dbReference type="Gene3D" id="3.40.30.10">
    <property type="entry name" value="Glutaredoxin"/>
    <property type="match status" value="1"/>
</dbReference>
<dbReference type="SUPFAM" id="SSF52833">
    <property type="entry name" value="Thioredoxin-like"/>
    <property type="match status" value="1"/>
</dbReference>
<sequence>MLSLLFYLLLQWGTNLESALDQAKKEEKLVLLNFSGSDWCAPCIQLKKEIFESDEFKGVAEARLVLVRADFPRMKKNQLPAEQKAYNEQLAERYNPHGKFPLTLLLNPEGKVIQTWDGYTKSISKEKFLETIQKAK</sequence>
<protein>
    <recommendedName>
        <fullName evidence="2">Thioredoxin domain-containing protein</fullName>
    </recommendedName>
</protein>
<organism evidence="3 4">
    <name type="scientific">Leadbetterella byssophila (strain DSM 17132 / JCM 16389 / KACC 11308 / NBRC 106382 / 4M15)</name>
    <dbReference type="NCBI Taxonomy" id="649349"/>
    <lineage>
        <taxon>Bacteria</taxon>
        <taxon>Pseudomonadati</taxon>
        <taxon>Bacteroidota</taxon>
        <taxon>Cytophagia</taxon>
        <taxon>Cytophagales</taxon>
        <taxon>Leadbetterellaceae</taxon>
        <taxon>Leadbetterella</taxon>
    </lineage>
</organism>
<reference key="1">
    <citation type="submission" date="2010-11" db="EMBL/GenBank/DDBJ databases">
        <title>The complete genome of Leadbetterella byssophila DSM 17132.</title>
        <authorList>
            <consortium name="US DOE Joint Genome Institute (JGI-PGF)"/>
            <person name="Lucas S."/>
            <person name="Copeland A."/>
            <person name="Lapidus A."/>
            <person name="Glavina del Rio T."/>
            <person name="Dalin E."/>
            <person name="Tice H."/>
            <person name="Bruce D."/>
            <person name="Goodwin L."/>
            <person name="Pitluck S."/>
            <person name="Kyrpides N."/>
            <person name="Mavromatis K."/>
            <person name="Ivanova N."/>
            <person name="Teshima H."/>
            <person name="Brettin T."/>
            <person name="Detter J.C."/>
            <person name="Han C."/>
            <person name="Tapia R."/>
            <person name="Land M."/>
            <person name="Hauser L."/>
            <person name="Markowitz V."/>
            <person name="Cheng J.-F."/>
            <person name="Hugenholtz P."/>
            <person name="Woyke T."/>
            <person name="Wu D."/>
            <person name="Tindall B."/>
            <person name="Pomrenke H.G."/>
            <person name="Brambilla E."/>
            <person name="Klenk H.-P."/>
            <person name="Eisen J.A."/>
        </authorList>
    </citation>
    <scope>NUCLEOTIDE SEQUENCE [LARGE SCALE GENOMIC DNA]</scope>
    <source>
        <strain>DSM 17132</strain>
    </source>
</reference>
<evidence type="ECO:0000313" key="4">
    <source>
        <dbReference type="Proteomes" id="UP000007435"/>
    </source>
</evidence>
<dbReference type="InterPro" id="IPR013766">
    <property type="entry name" value="Thioredoxin_domain"/>
</dbReference>
<gene>
    <name evidence="3" type="ordered locus">Lbys_3097</name>
</gene>
<evidence type="ECO:0000313" key="3">
    <source>
        <dbReference type="EMBL" id="ADQ18759.1"/>
    </source>
</evidence>
<evidence type="ECO:0000259" key="2">
    <source>
        <dbReference type="PROSITE" id="PS51352"/>
    </source>
</evidence>
<dbReference type="RefSeq" id="WP_013409788.1">
    <property type="nucleotide sequence ID" value="NC_014655.1"/>
</dbReference>
<dbReference type="InterPro" id="IPR036249">
    <property type="entry name" value="Thioredoxin-like_sf"/>
</dbReference>
<dbReference type="InterPro" id="IPR051099">
    <property type="entry name" value="AGR/TXD"/>
</dbReference>
<dbReference type="STRING" id="649349.Lbys_3097"/>
<dbReference type="eggNOG" id="COG0526">
    <property type="taxonomic scope" value="Bacteria"/>
</dbReference>
<keyword evidence="1" id="KW-0732">Signal</keyword>
<proteinExistence type="predicted"/>
<name>E4RUM3_LEAB4</name>
<reference evidence="3 4" key="2">
    <citation type="journal article" date="2011" name="Stand. Genomic Sci.">
        <title>Complete genome sequence of Leadbetterella byssophila type strain (4M15).</title>
        <authorList>
            <person name="Abt B."/>
            <person name="Teshima H."/>
            <person name="Lucas S."/>
            <person name="Lapidus A."/>
            <person name="Del Rio T.G."/>
            <person name="Nolan M."/>
            <person name="Tice H."/>
            <person name="Cheng J.F."/>
            <person name="Pitluck S."/>
            <person name="Liolios K."/>
            <person name="Pagani I."/>
            <person name="Ivanova N."/>
            <person name="Mavromatis K."/>
            <person name="Pati A."/>
            <person name="Tapia R."/>
            <person name="Han C."/>
            <person name="Goodwin L."/>
            <person name="Chen A."/>
            <person name="Palaniappan K."/>
            <person name="Land M."/>
            <person name="Hauser L."/>
            <person name="Chang Y.J."/>
            <person name="Jeffries C.D."/>
            <person name="Rohde M."/>
            <person name="Goker M."/>
            <person name="Tindall B.J."/>
            <person name="Detter J.C."/>
            <person name="Woyke T."/>
            <person name="Bristow J."/>
            <person name="Eisen J.A."/>
            <person name="Markowitz V."/>
            <person name="Hugenholtz P."/>
            <person name="Klenk H.P."/>
            <person name="Kyrpides N.C."/>
        </authorList>
    </citation>
    <scope>NUCLEOTIDE SEQUENCE [LARGE SCALE GENOMIC DNA]</scope>
    <source>
        <strain evidence="4">DSM 17132 / JCM 16389 / KACC 11308 / NBRC 106382 / 4M15</strain>
    </source>
</reference>
<dbReference type="OrthoDB" id="981626at2"/>
<dbReference type="PANTHER" id="PTHR15337">
    <property type="entry name" value="ANTERIOR GRADIENT PROTEIN-RELATED"/>
    <property type="match status" value="1"/>
</dbReference>